<dbReference type="GO" id="GO:0005524">
    <property type="term" value="F:ATP binding"/>
    <property type="evidence" value="ECO:0007669"/>
    <property type="project" value="UniProtKB-KW"/>
</dbReference>
<evidence type="ECO:0000256" key="5">
    <source>
        <dbReference type="ARBA" id="ARBA00022840"/>
    </source>
</evidence>
<dbReference type="Gene3D" id="3.40.50.800">
    <property type="entry name" value="Anticodon-binding domain"/>
    <property type="match status" value="1"/>
</dbReference>
<dbReference type="InterPro" id="IPR002314">
    <property type="entry name" value="aa-tRNA-synt_IIb"/>
</dbReference>
<dbReference type="GO" id="GO:0004820">
    <property type="term" value="F:glycine-tRNA ligase activity"/>
    <property type="evidence" value="ECO:0007669"/>
    <property type="project" value="UniProtKB-EC"/>
</dbReference>
<keyword evidence="11" id="KW-1185">Reference proteome</keyword>
<dbReference type="SUPFAM" id="SSF52954">
    <property type="entry name" value="Class II aaRS ABD-related"/>
    <property type="match status" value="1"/>
</dbReference>
<dbReference type="GO" id="GO:0006426">
    <property type="term" value="P:glycyl-tRNA aminoacylation"/>
    <property type="evidence" value="ECO:0007669"/>
    <property type="project" value="InterPro"/>
</dbReference>
<gene>
    <name evidence="10" type="primary">glyS</name>
    <name evidence="10" type="ORF">V6M85_12830</name>
</gene>
<dbReference type="Gene3D" id="3.30.40.230">
    <property type="match status" value="1"/>
</dbReference>
<keyword evidence="7" id="KW-0030">Aminoacyl-tRNA synthetase</keyword>
<dbReference type="SUPFAM" id="SSF55681">
    <property type="entry name" value="Class II aaRS and biotin synthetases"/>
    <property type="match status" value="1"/>
</dbReference>
<dbReference type="PRINTS" id="PR01043">
    <property type="entry name" value="TRNASYNTHGLY"/>
</dbReference>
<dbReference type="FunFam" id="3.40.50.800:FF:000002">
    <property type="entry name" value="Glycine--tRNA ligase"/>
    <property type="match status" value="1"/>
</dbReference>
<evidence type="ECO:0000256" key="8">
    <source>
        <dbReference type="ARBA" id="ARBA00030057"/>
    </source>
</evidence>
<dbReference type="EMBL" id="CP146016">
    <property type="protein sequence ID" value="WWQ60306.1"/>
    <property type="molecule type" value="Genomic_DNA"/>
</dbReference>
<organism evidence="10 11">
    <name type="scientific">Sulfolobus tengchongensis</name>
    <dbReference type="NCBI Taxonomy" id="207809"/>
    <lineage>
        <taxon>Archaea</taxon>
        <taxon>Thermoproteota</taxon>
        <taxon>Thermoprotei</taxon>
        <taxon>Sulfolobales</taxon>
        <taxon>Sulfolobaceae</taxon>
        <taxon>Sulfolobus</taxon>
    </lineage>
</organism>
<dbReference type="InterPro" id="IPR027031">
    <property type="entry name" value="Gly-tRNA_synthase/POLG2"/>
</dbReference>
<dbReference type="EC" id="6.1.1.14" evidence="1"/>
<dbReference type="GO" id="GO:0044281">
    <property type="term" value="P:small molecule metabolic process"/>
    <property type="evidence" value="ECO:0007669"/>
    <property type="project" value="UniProtKB-ARBA"/>
</dbReference>
<sequence>MSEVINKVLDLAKRRGIFWSSYEIYGGVAGFYDIGPIGVKIKNRIVELWRKYFIRDNNDLVVEIETPIIGPAKVFEASGHVESFTDPIVECKNCKRVYRADHLIEDTIKKSVEGLKPEDLTKIIRDNNIRCPSCGGELSEVRLFNLLFTTNIGPYTGNLGFLRPETAQGMFTAFKRVYETSRQRLPIGIAQIGRVARNEISPRQGLIRMREFTIMEVEFFIDPNDTDINNVPLHRFQDIKFNILTAVEKEKDGKPQEFKLEEAVREKIIIQPWMAYWMAVASNFVKALGINDFYFEEKLPYERAHYSKQTFDQIAIVNGIKVEISGHAYRGDYDLTRHMKFSGQDLTIFRKYDEPKIVKKKTLIINNVKLKEKELRKKVMELINNRSVEEVEQLIKNNVKIDDKPLSEFLSVVEREEKIHGEHFIPHVVEPSFGVERTLFLTVVNAYREKEGRVILSLPKYLAPYDIAVFPLLEKEELIKKSIEIRDTLSDRYDVLYDEVGSIGRRYARADEIGVPFAITVDPQTLVDNTVTIRDRDSWKQVRVKVNDLQISLEKLFRGEALNKIGIEVKDSNE</sequence>
<evidence type="ECO:0000256" key="6">
    <source>
        <dbReference type="ARBA" id="ARBA00022917"/>
    </source>
</evidence>
<dbReference type="NCBIfam" id="TIGR00389">
    <property type="entry name" value="glyS_dimeric"/>
    <property type="match status" value="1"/>
</dbReference>
<dbReference type="PANTHER" id="PTHR10745:SF0">
    <property type="entry name" value="GLYCINE--TRNA LIGASE"/>
    <property type="match status" value="1"/>
</dbReference>
<accession>A0AAX4L1L6</accession>
<dbReference type="PROSITE" id="PS50862">
    <property type="entry name" value="AA_TRNA_LIGASE_II"/>
    <property type="match status" value="1"/>
</dbReference>
<dbReference type="InterPro" id="IPR045864">
    <property type="entry name" value="aa-tRNA-synth_II/BPL/LPL"/>
</dbReference>
<proteinExistence type="predicted"/>
<evidence type="ECO:0000313" key="10">
    <source>
        <dbReference type="EMBL" id="WWQ60306.1"/>
    </source>
</evidence>
<keyword evidence="2" id="KW-0963">Cytoplasm</keyword>
<dbReference type="GO" id="GO:0005737">
    <property type="term" value="C:cytoplasm"/>
    <property type="evidence" value="ECO:0007669"/>
    <property type="project" value="InterPro"/>
</dbReference>
<keyword evidence="5" id="KW-0067">ATP-binding</keyword>
<dbReference type="InterPro" id="IPR004154">
    <property type="entry name" value="Anticodon-bd"/>
</dbReference>
<evidence type="ECO:0000313" key="11">
    <source>
        <dbReference type="Proteomes" id="UP001432202"/>
    </source>
</evidence>
<dbReference type="InterPro" id="IPR002315">
    <property type="entry name" value="tRNA-synt_gly"/>
</dbReference>
<evidence type="ECO:0000259" key="9">
    <source>
        <dbReference type="PROSITE" id="PS50862"/>
    </source>
</evidence>
<dbReference type="Pfam" id="PF00587">
    <property type="entry name" value="tRNA-synt_2b"/>
    <property type="match status" value="1"/>
</dbReference>
<dbReference type="PANTHER" id="PTHR10745">
    <property type="entry name" value="GLYCYL-TRNA SYNTHETASE/DNA POLYMERASE SUBUNIT GAMMA-2"/>
    <property type="match status" value="1"/>
</dbReference>
<evidence type="ECO:0000256" key="1">
    <source>
        <dbReference type="ARBA" id="ARBA00012829"/>
    </source>
</evidence>
<dbReference type="FunFam" id="3.30.40.230:FF:000005">
    <property type="entry name" value="Glycine--tRNA ligase"/>
    <property type="match status" value="1"/>
</dbReference>
<reference evidence="10 11" key="1">
    <citation type="submission" date="2024-02" db="EMBL/GenBank/DDBJ databases">
        <title>STSV induces naive adaptation in Sulfolobus.</title>
        <authorList>
            <person name="Xiang X."/>
            <person name="Song M."/>
        </authorList>
    </citation>
    <scope>NUCLEOTIDE SEQUENCE [LARGE SCALE GENOMIC DNA]</scope>
    <source>
        <strain evidence="10 11">RT2</strain>
    </source>
</reference>
<evidence type="ECO:0000256" key="4">
    <source>
        <dbReference type="ARBA" id="ARBA00022741"/>
    </source>
</evidence>
<dbReference type="AlphaFoldDB" id="A0AAX4L1L6"/>
<evidence type="ECO:0000256" key="7">
    <source>
        <dbReference type="ARBA" id="ARBA00023146"/>
    </source>
</evidence>
<keyword evidence="3 10" id="KW-0436">Ligase</keyword>
<dbReference type="Proteomes" id="UP001432202">
    <property type="component" value="Chromosome"/>
</dbReference>
<dbReference type="Pfam" id="PF03129">
    <property type="entry name" value="HGTP_anticodon"/>
    <property type="match status" value="1"/>
</dbReference>
<dbReference type="GeneID" id="89337669"/>
<dbReference type="Gene3D" id="3.30.930.10">
    <property type="entry name" value="Bira Bifunctional Protein, Domain 2"/>
    <property type="match status" value="1"/>
</dbReference>
<dbReference type="RefSeq" id="WP_338600868.1">
    <property type="nucleotide sequence ID" value="NZ_CP146016.1"/>
</dbReference>
<feature type="domain" description="Aminoacyl-transfer RNA synthetases class-II family profile" evidence="9">
    <location>
        <begin position="6"/>
        <end position="464"/>
    </location>
</feature>
<dbReference type="InterPro" id="IPR006195">
    <property type="entry name" value="aa-tRNA-synth_II"/>
</dbReference>
<protein>
    <recommendedName>
        <fullName evidence="1">glycine--tRNA ligase</fullName>
        <ecNumber evidence="1">6.1.1.14</ecNumber>
    </recommendedName>
    <alternativeName>
        <fullName evidence="8">Diadenosine tetraphosphate synthetase</fullName>
    </alternativeName>
</protein>
<dbReference type="InterPro" id="IPR036621">
    <property type="entry name" value="Anticodon-bd_dom_sf"/>
</dbReference>
<keyword evidence="4" id="KW-0547">Nucleotide-binding</keyword>
<dbReference type="NCBIfam" id="NF003211">
    <property type="entry name" value="PRK04173.1"/>
    <property type="match status" value="1"/>
</dbReference>
<keyword evidence="6" id="KW-0648">Protein biosynthesis</keyword>
<evidence type="ECO:0000256" key="3">
    <source>
        <dbReference type="ARBA" id="ARBA00022598"/>
    </source>
</evidence>
<evidence type="ECO:0000256" key="2">
    <source>
        <dbReference type="ARBA" id="ARBA00022490"/>
    </source>
</evidence>
<name>A0AAX4L1L6_9CREN</name>